<dbReference type="STRING" id="1401.BK123_07255"/>
<keyword evidence="1" id="KW-0812">Transmembrane</keyword>
<keyword evidence="1" id="KW-0472">Membrane</keyword>
<comment type="caution">
    <text evidence="2">The sequence shown here is derived from an EMBL/GenBank/DDBJ whole genome shotgun (WGS) entry which is preliminary data.</text>
</comment>
<dbReference type="EMBL" id="MRTF01000002">
    <property type="protein sequence ID" value="OME94885.1"/>
    <property type="molecule type" value="Genomic_DNA"/>
</dbReference>
<sequence>MNFMLTSEWIRFREERVMIIGILIVVLIIELIVIEVRLKKKLANDERIIERLDLMIKDIRDIKNKQ</sequence>
<dbReference type="Proteomes" id="UP000187074">
    <property type="component" value="Unassembled WGS sequence"/>
</dbReference>
<feature type="transmembrane region" description="Helical" evidence="1">
    <location>
        <begin position="17"/>
        <end position="38"/>
    </location>
</feature>
<accession>A0A1R1B5N0</accession>
<reference evidence="2 3" key="1">
    <citation type="submission" date="2016-11" db="EMBL/GenBank/DDBJ databases">
        <title>Paenibacillus species isolates.</title>
        <authorList>
            <person name="Beno S.M."/>
        </authorList>
    </citation>
    <scope>NUCLEOTIDE SEQUENCE [LARGE SCALE GENOMIC DNA]</scope>
    <source>
        <strain evidence="2 3">FSL F4-0100</strain>
    </source>
</reference>
<organism evidence="2 3">
    <name type="scientific">Paenibacillus lautus</name>
    <name type="common">Bacillus lautus</name>
    <dbReference type="NCBI Taxonomy" id="1401"/>
    <lineage>
        <taxon>Bacteria</taxon>
        <taxon>Bacillati</taxon>
        <taxon>Bacillota</taxon>
        <taxon>Bacilli</taxon>
        <taxon>Bacillales</taxon>
        <taxon>Paenibacillaceae</taxon>
        <taxon>Paenibacillus</taxon>
    </lineage>
</organism>
<evidence type="ECO:0000256" key="1">
    <source>
        <dbReference type="SAM" id="Phobius"/>
    </source>
</evidence>
<evidence type="ECO:0000313" key="2">
    <source>
        <dbReference type="EMBL" id="OME94885.1"/>
    </source>
</evidence>
<gene>
    <name evidence="2" type="ORF">BK123_07255</name>
</gene>
<keyword evidence="1" id="KW-1133">Transmembrane helix</keyword>
<proteinExistence type="predicted"/>
<name>A0A1R1B5N0_PAELA</name>
<protein>
    <submittedName>
        <fullName evidence="2">Uncharacterized protein</fullName>
    </submittedName>
</protein>
<evidence type="ECO:0000313" key="3">
    <source>
        <dbReference type="Proteomes" id="UP000187074"/>
    </source>
</evidence>
<dbReference type="AlphaFoldDB" id="A0A1R1B5N0"/>